<evidence type="ECO:0000313" key="6">
    <source>
        <dbReference type="EMBL" id="MBW16004.1"/>
    </source>
</evidence>
<dbReference type="InterPro" id="IPR032675">
    <property type="entry name" value="LRR_dom_sf"/>
</dbReference>
<feature type="signal peptide" evidence="5">
    <location>
        <begin position="1"/>
        <end position="21"/>
    </location>
</feature>
<sequence>MMTIGILTIIVFGMSIFVADGTKCVKSKDAKGWYVNCAFQELLSVPHDELEEVETFNLEHNYIGKLLNNSFAPYPNIKHLRLAFNKVHTIDPVSLGSLSELDFLDLSQNAVKSVPAGLPKSLTHLNLNGNPVEDMRQLVTAVGLRTLQLRGCDLKSYPALGIMPNLVSLDVSENGDIVDLDPVQLAATCRLARLNVTGATRLFRPGQHGAHCRCRRVVQWIETHKVALYGLGHPVQCPEPVDGDGEADERDDPNSDACARTPEQALAVFKECMAEWEHRNMPYWAIGSGLVIVVAVLIALCVCLRRRRRRRRRGGAAADKVQGGGAQSPPSSDVKSANNDSAANNKTEPAALLSSAA</sequence>
<gene>
    <name evidence="6" type="primary">ISLR2_1</name>
</gene>
<feature type="compositionally biased region" description="Acidic residues" evidence="3">
    <location>
        <begin position="241"/>
        <end position="251"/>
    </location>
</feature>
<evidence type="ECO:0000256" key="1">
    <source>
        <dbReference type="ARBA" id="ARBA00022614"/>
    </source>
</evidence>
<dbReference type="Pfam" id="PF13855">
    <property type="entry name" value="LRR_8"/>
    <property type="match status" value="1"/>
</dbReference>
<keyword evidence="1" id="KW-0433">Leucine-rich repeat</keyword>
<accession>A0A2H8TP74</accession>
<keyword evidence="2" id="KW-0677">Repeat</keyword>
<feature type="region of interest" description="Disordered" evidence="3">
    <location>
        <begin position="239"/>
        <end position="258"/>
    </location>
</feature>
<dbReference type="InterPro" id="IPR001611">
    <property type="entry name" value="Leu-rich_rpt"/>
</dbReference>
<name>A0A2H8TP74_9HEMI</name>
<evidence type="ECO:0000256" key="3">
    <source>
        <dbReference type="SAM" id="MobiDB-lite"/>
    </source>
</evidence>
<dbReference type="PANTHER" id="PTHR45712">
    <property type="entry name" value="AGAP008170-PA"/>
    <property type="match status" value="1"/>
</dbReference>
<dbReference type="EMBL" id="GFXV01004199">
    <property type="protein sequence ID" value="MBW16004.1"/>
    <property type="molecule type" value="Transcribed_RNA"/>
</dbReference>
<proteinExistence type="predicted"/>
<organism evidence="6">
    <name type="scientific">Melanaphis sacchari</name>
    <dbReference type="NCBI Taxonomy" id="742174"/>
    <lineage>
        <taxon>Eukaryota</taxon>
        <taxon>Metazoa</taxon>
        <taxon>Ecdysozoa</taxon>
        <taxon>Arthropoda</taxon>
        <taxon>Hexapoda</taxon>
        <taxon>Insecta</taxon>
        <taxon>Pterygota</taxon>
        <taxon>Neoptera</taxon>
        <taxon>Paraneoptera</taxon>
        <taxon>Hemiptera</taxon>
        <taxon>Sternorrhyncha</taxon>
        <taxon>Aphidomorpha</taxon>
        <taxon>Aphidoidea</taxon>
        <taxon>Aphididae</taxon>
        <taxon>Aphidini</taxon>
        <taxon>Melanaphis</taxon>
    </lineage>
</organism>
<dbReference type="InterPro" id="IPR050333">
    <property type="entry name" value="SLRP"/>
</dbReference>
<keyword evidence="4" id="KW-0812">Transmembrane</keyword>
<protein>
    <submittedName>
        <fullName evidence="6">Immunoglobulin superfamily containing leucine-rich repeat protein 2</fullName>
    </submittedName>
</protein>
<dbReference type="AlphaFoldDB" id="A0A2H8TP74"/>
<feature type="compositionally biased region" description="Low complexity" evidence="3">
    <location>
        <begin position="331"/>
        <end position="346"/>
    </location>
</feature>
<keyword evidence="4" id="KW-1133">Transmembrane helix</keyword>
<dbReference type="SUPFAM" id="SSF52058">
    <property type="entry name" value="L domain-like"/>
    <property type="match status" value="1"/>
</dbReference>
<evidence type="ECO:0000256" key="2">
    <source>
        <dbReference type="ARBA" id="ARBA00022737"/>
    </source>
</evidence>
<feature type="region of interest" description="Disordered" evidence="3">
    <location>
        <begin position="313"/>
        <end position="357"/>
    </location>
</feature>
<evidence type="ECO:0000256" key="5">
    <source>
        <dbReference type="SAM" id="SignalP"/>
    </source>
</evidence>
<evidence type="ECO:0000256" key="4">
    <source>
        <dbReference type="SAM" id="Phobius"/>
    </source>
</evidence>
<keyword evidence="4" id="KW-0472">Membrane</keyword>
<dbReference type="Gene3D" id="3.80.10.10">
    <property type="entry name" value="Ribonuclease Inhibitor"/>
    <property type="match status" value="1"/>
</dbReference>
<dbReference type="PANTHER" id="PTHR45712:SF22">
    <property type="entry name" value="INSULIN-LIKE GROWTH FACTOR-BINDING PROTEIN COMPLEX ACID LABILE SUBUNIT"/>
    <property type="match status" value="1"/>
</dbReference>
<reference evidence="6" key="1">
    <citation type="submission" date="2017-10" db="EMBL/GenBank/DDBJ databases">
        <title>Transcriptome Assembly of Sugarcane Aphid Adults.</title>
        <authorList>
            <person name="Scully E.D."/>
            <person name="Palmer N.A."/>
            <person name="Geib S.M."/>
            <person name="Sarath G."/>
            <person name="Sattler S.E."/>
        </authorList>
    </citation>
    <scope>NUCLEOTIDE SEQUENCE</scope>
    <source>
        <tissue evidence="6">Whole body</tissue>
    </source>
</reference>
<feature type="transmembrane region" description="Helical" evidence="4">
    <location>
        <begin position="281"/>
        <end position="304"/>
    </location>
</feature>
<feature type="chain" id="PRO_5014126309" evidence="5">
    <location>
        <begin position="22"/>
        <end position="357"/>
    </location>
</feature>
<keyword evidence="5" id="KW-0732">Signal</keyword>